<proteinExistence type="inferred from homology"/>
<protein>
    <recommendedName>
        <fullName evidence="3">ferric-chelate reductase (NADPH)</fullName>
        <ecNumber evidence="3">1.16.1.9</ecNumber>
    </recommendedName>
</protein>
<dbReference type="PROSITE" id="PS51384">
    <property type="entry name" value="FAD_FR"/>
    <property type="match status" value="1"/>
</dbReference>
<dbReference type="InterPro" id="IPR013112">
    <property type="entry name" value="FAD-bd_8"/>
</dbReference>
<dbReference type="GO" id="GO:0006879">
    <property type="term" value="P:intracellular iron ion homeostasis"/>
    <property type="evidence" value="ECO:0007669"/>
    <property type="project" value="TreeGrafter"/>
</dbReference>
<keyword evidence="8" id="KW-0274">FAD</keyword>
<dbReference type="Gene3D" id="3.40.50.80">
    <property type="entry name" value="Nucleotide-binding domain of ferredoxin-NADP reductase (FNR) module"/>
    <property type="match status" value="1"/>
</dbReference>
<sequence length="375" mass="42951">MKKPFMIWGTVAGVAGGFILLQGMMFFRRRMYEIFLLIHITLACLFIVGGWYHTDKTGYSHFYWACAAIWAFDRAVRIGRLISFGVPNATLELLAGETLKITVPKPKYWKSIPGGHAFIHFIHPTCFWQSHPFTFTTSNESNNYITLYIKIKGGATHSVYQKLVKSPGQICKMRVAVEGPYGEPSGARQYKNVNFIAGGNGIPGIYSECLDLAQRNRDQRLKLIWVIREWKSISWFYQELKYLKNTNIETTIYVTRPDSLSELDQLEKCLVGNENTTEEEELKKDIKDLSGDETNSFDSSVISTIKNELSHITFLEGRPSMEDYVEKEITSSDGTIAFTTCGHPIMVDDIRYYVVNNLDKSPYRVEFFEQLQVWG</sequence>
<dbReference type="EC" id="1.16.1.9" evidence="3"/>
<accession>A0A1E4RHY3</accession>
<evidence type="ECO:0000256" key="6">
    <source>
        <dbReference type="ARBA" id="ARBA00022630"/>
    </source>
</evidence>
<evidence type="ECO:0000256" key="11">
    <source>
        <dbReference type="ARBA" id="ARBA00023002"/>
    </source>
</evidence>
<evidence type="ECO:0000256" key="1">
    <source>
        <dbReference type="ARBA" id="ARBA00004651"/>
    </source>
</evidence>
<keyword evidence="14" id="KW-0325">Glycoprotein</keyword>
<evidence type="ECO:0000256" key="9">
    <source>
        <dbReference type="ARBA" id="ARBA00022982"/>
    </source>
</evidence>
<gene>
    <name evidence="18" type="ORF">HYPBUDRAFT_152897</name>
</gene>
<dbReference type="CDD" id="cd06186">
    <property type="entry name" value="NOX_Duox_like_FAD_NADP"/>
    <property type="match status" value="1"/>
</dbReference>
<comment type="subcellular location">
    <subcellularLocation>
        <location evidence="1">Cell membrane</location>
        <topology evidence="1">Multi-pass membrane protein</topology>
    </subcellularLocation>
</comment>
<dbReference type="GO" id="GO:0006826">
    <property type="term" value="P:iron ion transport"/>
    <property type="evidence" value="ECO:0007669"/>
    <property type="project" value="UniProtKB-ARBA"/>
</dbReference>
<feature type="domain" description="FAD-binding FR-type" evidence="17">
    <location>
        <begin position="68"/>
        <end position="187"/>
    </location>
</feature>
<evidence type="ECO:0000313" key="19">
    <source>
        <dbReference type="Proteomes" id="UP000095085"/>
    </source>
</evidence>
<dbReference type="SFLD" id="SFLDG01168">
    <property type="entry name" value="Ferric_reductase_subgroup_(FRE"/>
    <property type="match status" value="1"/>
</dbReference>
<evidence type="ECO:0000256" key="12">
    <source>
        <dbReference type="ARBA" id="ARBA00023065"/>
    </source>
</evidence>
<evidence type="ECO:0000256" key="4">
    <source>
        <dbReference type="ARBA" id="ARBA00022448"/>
    </source>
</evidence>
<reference evidence="19" key="1">
    <citation type="submission" date="2016-05" db="EMBL/GenBank/DDBJ databases">
        <title>Comparative genomics of biotechnologically important yeasts.</title>
        <authorList>
            <consortium name="DOE Joint Genome Institute"/>
            <person name="Riley R."/>
            <person name="Haridas S."/>
            <person name="Wolfe K.H."/>
            <person name="Lopes M.R."/>
            <person name="Hittinger C.T."/>
            <person name="Goker M."/>
            <person name="Salamov A."/>
            <person name="Wisecaver J."/>
            <person name="Long T.M."/>
            <person name="Aerts A.L."/>
            <person name="Barry K."/>
            <person name="Choi C."/>
            <person name="Clum A."/>
            <person name="Coughlan A.Y."/>
            <person name="Deshpande S."/>
            <person name="Douglass A.P."/>
            <person name="Hanson S.J."/>
            <person name="Klenk H.-P."/>
            <person name="Labutti K."/>
            <person name="Lapidus A."/>
            <person name="Lindquist E."/>
            <person name="Lipzen A."/>
            <person name="Meier-Kolthoff J.P."/>
            <person name="Ohm R.A."/>
            <person name="Otillar R.P."/>
            <person name="Pangilinan J."/>
            <person name="Peng Y."/>
            <person name="Rokas A."/>
            <person name="Rosa C.A."/>
            <person name="Scheuner C."/>
            <person name="Sibirny A.A."/>
            <person name="Slot J.C."/>
            <person name="Stielow J.B."/>
            <person name="Sun H."/>
            <person name="Kurtzman C.P."/>
            <person name="Blackwell M."/>
            <person name="Grigoriev I.V."/>
            <person name="Jeffries T.W."/>
        </authorList>
    </citation>
    <scope>NUCLEOTIDE SEQUENCE [LARGE SCALE GENOMIC DNA]</scope>
    <source>
        <strain evidence="19">NRRL Y-1933</strain>
    </source>
</reference>
<keyword evidence="7 16" id="KW-0812">Transmembrane</keyword>
<dbReference type="SUPFAM" id="SSF52343">
    <property type="entry name" value="Ferredoxin reductase-like, C-terminal NADP-linked domain"/>
    <property type="match status" value="1"/>
</dbReference>
<evidence type="ECO:0000313" key="18">
    <source>
        <dbReference type="EMBL" id="ODV66874.1"/>
    </source>
</evidence>
<keyword evidence="13 16" id="KW-0472">Membrane</keyword>
<evidence type="ECO:0000256" key="3">
    <source>
        <dbReference type="ARBA" id="ARBA00012668"/>
    </source>
</evidence>
<evidence type="ECO:0000259" key="17">
    <source>
        <dbReference type="PROSITE" id="PS51384"/>
    </source>
</evidence>
<dbReference type="SFLD" id="SFLDS00052">
    <property type="entry name" value="Ferric_Reductase_Domain"/>
    <property type="match status" value="1"/>
</dbReference>
<keyword evidence="11" id="KW-0560">Oxidoreductase</keyword>
<evidence type="ECO:0000256" key="13">
    <source>
        <dbReference type="ARBA" id="ARBA00023136"/>
    </source>
</evidence>
<dbReference type="AlphaFoldDB" id="A0A1E4RHY3"/>
<dbReference type="GO" id="GO:0015677">
    <property type="term" value="P:copper ion import"/>
    <property type="evidence" value="ECO:0007669"/>
    <property type="project" value="TreeGrafter"/>
</dbReference>
<evidence type="ECO:0000256" key="7">
    <source>
        <dbReference type="ARBA" id="ARBA00022692"/>
    </source>
</evidence>
<dbReference type="PANTHER" id="PTHR32361:SF9">
    <property type="entry name" value="FERRIC REDUCTASE TRANSMEMBRANE COMPONENT 3-RELATED"/>
    <property type="match status" value="1"/>
</dbReference>
<dbReference type="OrthoDB" id="167398at2759"/>
<organism evidence="18 19">
    <name type="scientific">Hyphopichia burtonii NRRL Y-1933</name>
    <dbReference type="NCBI Taxonomy" id="984485"/>
    <lineage>
        <taxon>Eukaryota</taxon>
        <taxon>Fungi</taxon>
        <taxon>Dikarya</taxon>
        <taxon>Ascomycota</taxon>
        <taxon>Saccharomycotina</taxon>
        <taxon>Pichiomycetes</taxon>
        <taxon>Debaryomycetaceae</taxon>
        <taxon>Hyphopichia</taxon>
    </lineage>
</organism>
<dbReference type="Pfam" id="PF08030">
    <property type="entry name" value="NAD_binding_6"/>
    <property type="match status" value="1"/>
</dbReference>
<keyword evidence="12" id="KW-0406">Ion transport</keyword>
<evidence type="ECO:0000256" key="8">
    <source>
        <dbReference type="ARBA" id="ARBA00022827"/>
    </source>
</evidence>
<keyword evidence="10 16" id="KW-1133">Transmembrane helix</keyword>
<dbReference type="GeneID" id="30995801"/>
<dbReference type="InterPro" id="IPR013130">
    <property type="entry name" value="Fe3_Rdtase_TM_dom"/>
</dbReference>
<dbReference type="InterPro" id="IPR017938">
    <property type="entry name" value="Riboflavin_synthase-like_b-brl"/>
</dbReference>
<keyword evidence="9" id="KW-0249">Electron transport</keyword>
<dbReference type="RefSeq" id="XP_020075941.1">
    <property type="nucleotide sequence ID" value="XM_020221252.1"/>
</dbReference>
<dbReference type="GO" id="GO:0052851">
    <property type="term" value="F:ferric-chelate reductase (NADPH) activity"/>
    <property type="evidence" value="ECO:0007669"/>
    <property type="project" value="UniProtKB-EC"/>
</dbReference>
<evidence type="ECO:0000256" key="14">
    <source>
        <dbReference type="ARBA" id="ARBA00023180"/>
    </source>
</evidence>
<feature type="transmembrane region" description="Helical" evidence="16">
    <location>
        <begin position="34"/>
        <end position="52"/>
    </location>
</feature>
<feature type="transmembrane region" description="Helical" evidence="16">
    <location>
        <begin position="6"/>
        <end position="27"/>
    </location>
</feature>
<evidence type="ECO:0000256" key="5">
    <source>
        <dbReference type="ARBA" id="ARBA00022475"/>
    </source>
</evidence>
<dbReference type="GO" id="GO:0005886">
    <property type="term" value="C:plasma membrane"/>
    <property type="evidence" value="ECO:0007669"/>
    <property type="project" value="UniProtKB-SubCell"/>
</dbReference>
<dbReference type="InterPro" id="IPR039261">
    <property type="entry name" value="FNR_nucleotide-bd"/>
</dbReference>
<keyword evidence="6" id="KW-0285">Flavoprotein</keyword>
<keyword evidence="19" id="KW-1185">Reference proteome</keyword>
<dbReference type="STRING" id="984485.A0A1E4RHY3"/>
<evidence type="ECO:0000256" key="15">
    <source>
        <dbReference type="ARBA" id="ARBA00048483"/>
    </source>
</evidence>
<evidence type="ECO:0000256" key="2">
    <source>
        <dbReference type="ARBA" id="ARBA00006278"/>
    </source>
</evidence>
<dbReference type="EMBL" id="KV454541">
    <property type="protein sequence ID" value="ODV66874.1"/>
    <property type="molecule type" value="Genomic_DNA"/>
</dbReference>
<keyword evidence="5" id="KW-1003">Cell membrane</keyword>
<dbReference type="SUPFAM" id="SSF63380">
    <property type="entry name" value="Riboflavin synthase domain-like"/>
    <property type="match status" value="1"/>
</dbReference>
<dbReference type="InterPro" id="IPR013121">
    <property type="entry name" value="Fe_red_NAD-bd_6"/>
</dbReference>
<comment type="similarity">
    <text evidence="2">Belongs to the ferric reductase (FRE) family.</text>
</comment>
<keyword evidence="4" id="KW-0813">Transport</keyword>
<dbReference type="Pfam" id="PF01794">
    <property type="entry name" value="Ferric_reduct"/>
    <property type="match status" value="1"/>
</dbReference>
<dbReference type="Pfam" id="PF08022">
    <property type="entry name" value="FAD_binding_8"/>
    <property type="match status" value="1"/>
</dbReference>
<evidence type="ECO:0000256" key="10">
    <source>
        <dbReference type="ARBA" id="ARBA00022989"/>
    </source>
</evidence>
<dbReference type="InterPro" id="IPR051410">
    <property type="entry name" value="Ferric/Cupric_Reductase"/>
</dbReference>
<evidence type="ECO:0000256" key="16">
    <source>
        <dbReference type="SAM" id="Phobius"/>
    </source>
</evidence>
<name>A0A1E4RHY3_9ASCO</name>
<dbReference type="PANTHER" id="PTHR32361">
    <property type="entry name" value="FERRIC/CUPRIC REDUCTASE TRANSMEMBRANE COMPONENT"/>
    <property type="match status" value="1"/>
</dbReference>
<comment type="catalytic activity">
    <reaction evidence="15">
        <text>2 a Fe(II)-siderophore + NADP(+) + H(+) = 2 a Fe(III)-siderophore + NADPH</text>
        <dbReference type="Rhea" id="RHEA:28795"/>
        <dbReference type="Rhea" id="RHEA-COMP:11342"/>
        <dbReference type="Rhea" id="RHEA-COMP:11344"/>
        <dbReference type="ChEBI" id="CHEBI:15378"/>
        <dbReference type="ChEBI" id="CHEBI:29033"/>
        <dbReference type="ChEBI" id="CHEBI:29034"/>
        <dbReference type="ChEBI" id="CHEBI:57783"/>
        <dbReference type="ChEBI" id="CHEBI:58349"/>
        <dbReference type="EC" id="1.16.1.9"/>
    </reaction>
</comment>
<dbReference type="InterPro" id="IPR017927">
    <property type="entry name" value="FAD-bd_FR_type"/>
</dbReference>
<dbReference type="Proteomes" id="UP000095085">
    <property type="component" value="Unassembled WGS sequence"/>
</dbReference>